<evidence type="ECO:0008006" key="3">
    <source>
        <dbReference type="Google" id="ProtNLM"/>
    </source>
</evidence>
<accession>A0A1N7PL66</accession>
<dbReference type="NCBIfam" id="TIGR02270">
    <property type="entry name" value="TIGR02270 family protein"/>
    <property type="match status" value="1"/>
</dbReference>
<dbReference type="InterPro" id="IPR011959">
    <property type="entry name" value="CHP02270"/>
</dbReference>
<dbReference type="EMBL" id="FTOG01000010">
    <property type="protein sequence ID" value="SIT11331.1"/>
    <property type="molecule type" value="Genomic_DNA"/>
</dbReference>
<evidence type="ECO:0000313" key="2">
    <source>
        <dbReference type="Proteomes" id="UP000186221"/>
    </source>
</evidence>
<keyword evidence="2" id="KW-1185">Reference proteome</keyword>
<dbReference type="STRING" id="453582.SAMN05421580_11097"/>
<gene>
    <name evidence="1" type="ORF">SAMN05421580_11097</name>
</gene>
<sequence length="411" mass="43526">MAAHIPLMVEVHAEEVAIHWLRRDLAVDAPHYDRKFLSRLDERIEANLDGLRVAAAAGLETAQAAFDANQEPGEAFALAVCAFETGDEAAIAQVVDAVAIDGTGALRRAVASAAGWLGSEQMGAHIPPLLEDMRATVRALGLAIASVQRGAIEVPLETLLQDPVPMVRAQAAKLAGVTGRSDLVPLIRPSKDFAPEVAFELIRAAVLLGERGRPLDALRSLAVGPGARTRTALELAVLASPMDATQNWLAGLGPEGAETVALAIGLMGLPAQVPWLIEAMRDPKLARRAGESLSLITGVDLAALDLEGSAPEDFDEGPNDDPEDEMVALDPDEDLPWPEPDLVAEWWAGESGRYAADGRYFLGQPVSEAGLGEAFAKGTQRHRRIAALAQVLAKPGSVLPNWRAREALVLG</sequence>
<dbReference type="Gene3D" id="1.25.10.10">
    <property type="entry name" value="Leucine-rich Repeat Variant"/>
    <property type="match status" value="1"/>
</dbReference>
<dbReference type="RefSeq" id="WP_076485830.1">
    <property type="nucleotide sequence ID" value="NZ_FTOG01000010.1"/>
</dbReference>
<reference evidence="2" key="1">
    <citation type="submission" date="2017-01" db="EMBL/GenBank/DDBJ databases">
        <authorList>
            <person name="Varghese N."/>
            <person name="Submissions S."/>
        </authorList>
    </citation>
    <scope>NUCLEOTIDE SEQUENCE [LARGE SCALE GENOMIC DNA]</scope>
    <source>
        <strain evidence="2">DSM 19945</strain>
    </source>
</reference>
<proteinExistence type="predicted"/>
<organism evidence="1 2">
    <name type="scientific">Rhodobacter aestuarii</name>
    <dbReference type="NCBI Taxonomy" id="453582"/>
    <lineage>
        <taxon>Bacteria</taxon>
        <taxon>Pseudomonadati</taxon>
        <taxon>Pseudomonadota</taxon>
        <taxon>Alphaproteobacteria</taxon>
        <taxon>Rhodobacterales</taxon>
        <taxon>Rhodobacter group</taxon>
        <taxon>Rhodobacter</taxon>
    </lineage>
</organism>
<dbReference type="InterPro" id="IPR016024">
    <property type="entry name" value="ARM-type_fold"/>
</dbReference>
<evidence type="ECO:0000313" key="1">
    <source>
        <dbReference type="EMBL" id="SIT11331.1"/>
    </source>
</evidence>
<dbReference type="Proteomes" id="UP000186221">
    <property type="component" value="Unassembled WGS sequence"/>
</dbReference>
<dbReference type="SUPFAM" id="SSF48371">
    <property type="entry name" value="ARM repeat"/>
    <property type="match status" value="1"/>
</dbReference>
<dbReference type="InterPro" id="IPR011989">
    <property type="entry name" value="ARM-like"/>
</dbReference>
<name>A0A1N7PL66_9RHOB</name>
<dbReference type="OrthoDB" id="8089803at2"/>
<protein>
    <recommendedName>
        <fullName evidence="3">TIGR02270 family protein</fullName>
    </recommendedName>
</protein>
<dbReference type="AlphaFoldDB" id="A0A1N7PL66"/>